<evidence type="ECO:0000256" key="1">
    <source>
        <dbReference type="SAM" id="Phobius"/>
    </source>
</evidence>
<feature type="transmembrane region" description="Helical" evidence="1">
    <location>
        <begin position="56"/>
        <end position="75"/>
    </location>
</feature>
<reference evidence="3" key="1">
    <citation type="submission" date="2019-06" db="EMBL/GenBank/DDBJ databases">
        <title>Gordonia isolated from sludge of a wastewater treatment plant.</title>
        <authorList>
            <person name="Tamura T."/>
            <person name="Aoyama K."/>
            <person name="Kang Y."/>
            <person name="Saito S."/>
            <person name="Akiyama N."/>
            <person name="Yazawa K."/>
            <person name="Gonoi T."/>
            <person name="Mikami Y."/>
        </authorList>
    </citation>
    <scope>NUCLEOTIDE SEQUENCE [LARGE SCALE GENOMIC DNA]</scope>
    <source>
        <strain evidence="3">NBRC 107697</strain>
    </source>
</reference>
<organism evidence="2 3">
    <name type="scientific">Gordonia crocea</name>
    <dbReference type="NCBI Taxonomy" id="589162"/>
    <lineage>
        <taxon>Bacteria</taxon>
        <taxon>Bacillati</taxon>
        <taxon>Actinomycetota</taxon>
        <taxon>Actinomycetes</taxon>
        <taxon>Mycobacteriales</taxon>
        <taxon>Gordoniaceae</taxon>
        <taxon>Gordonia</taxon>
    </lineage>
</organism>
<keyword evidence="1" id="KW-0812">Transmembrane</keyword>
<dbReference type="AlphaFoldDB" id="A0A7M3SUW8"/>
<keyword evidence="3" id="KW-1185">Reference proteome</keyword>
<gene>
    <name evidence="2" type="ORF">nbrc107697_04810</name>
</gene>
<proteinExistence type="predicted"/>
<keyword evidence="1" id="KW-1133">Transmembrane helix</keyword>
<comment type="caution">
    <text evidence="2">The sequence shown here is derived from an EMBL/GenBank/DDBJ whole genome shotgun (WGS) entry which is preliminary data.</text>
</comment>
<evidence type="ECO:0000313" key="2">
    <source>
        <dbReference type="EMBL" id="GED96442.1"/>
    </source>
</evidence>
<accession>A0A7M3SUW8</accession>
<keyword evidence="1" id="KW-0472">Membrane</keyword>
<feature type="transmembrane region" description="Helical" evidence="1">
    <location>
        <begin position="27"/>
        <end position="50"/>
    </location>
</feature>
<protein>
    <submittedName>
        <fullName evidence="2">Uncharacterized protein</fullName>
    </submittedName>
</protein>
<sequence length="87" mass="9407">MWVRTTEQKLNDDSINGRRLVRQPYRLASLGQILGLVAVLGVLVLAGYAVHAGSPILAGVLGVVDIIGLAAVFNGNNNSRERRERAR</sequence>
<dbReference type="Proteomes" id="UP000444980">
    <property type="component" value="Unassembled WGS sequence"/>
</dbReference>
<dbReference type="EMBL" id="BJOU01000001">
    <property type="protein sequence ID" value="GED96442.1"/>
    <property type="molecule type" value="Genomic_DNA"/>
</dbReference>
<evidence type="ECO:0000313" key="3">
    <source>
        <dbReference type="Proteomes" id="UP000444980"/>
    </source>
</evidence>
<name>A0A7M3SUW8_9ACTN</name>